<accession>A0A6J5N678</accession>
<reference evidence="1" key="1">
    <citation type="submission" date="2020-04" db="EMBL/GenBank/DDBJ databases">
        <authorList>
            <person name="Chiriac C."/>
            <person name="Salcher M."/>
            <person name="Ghai R."/>
            <person name="Kavagutti S V."/>
        </authorList>
    </citation>
    <scope>NUCLEOTIDE SEQUENCE</scope>
</reference>
<dbReference type="EMBL" id="LR796585">
    <property type="protein sequence ID" value="CAB4152846.1"/>
    <property type="molecule type" value="Genomic_DNA"/>
</dbReference>
<organism evidence="1">
    <name type="scientific">uncultured Caudovirales phage</name>
    <dbReference type="NCBI Taxonomy" id="2100421"/>
    <lineage>
        <taxon>Viruses</taxon>
        <taxon>Duplodnaviria</taxon>
        <taxon>Heunggongvirae</taxon>
        <taxon>Uroviricota</taxon>
        <taxon>Caudoviricetes</taxon>
        <taxon>Peduoviridae</taxon>
        <taxon>Maltschvirus</taxon>
        <taxon>Maltschvirus maltsch</taxon>
    </lineage>
</organism>
<gene>
    <name evidence="1" type="ORF">UFOVP606_29</name>
</gene>
<sequence length="87" mass="10370">MKTYTELTTAEIRIGFKAFCSNRKQVDSFGLNYFIGMMIGYRVYQKKRDALLTELFILVESDKYLFRVIESSYTKNKIAEYYNKIHN</sequence>
<name>A0A6J5N678_9CAUD</name>
<evidence type="ECO:0000313" key="1">
    <source>
        <dbReference type="EMBL" id="CAB4152846.1"/>
    </source>
</evidence>
<proteinExistence type="predicted"/>
<protein>
    <submittedName>
        <fullName evidence="1">Uncharacterized protein</fullName>
    </submittedName>
</protein>